<evidence type="ECO:0000256" key="4">
    <source>
        <dbReference type="SAM" id="Coils"/>
    </source>
</evidence>
<dbReference type="Gene3D" id="1.10.1330.10">
    <property type="entry name" value="Dockerin domain"/>
    <property type="match status" value="1"/>
</dbReference>
<comment type="pathway">
    <text evidence="1">Protein modification; protein ubiquitination.</text>
</comment>
<dbReference type="InterPro" id="IPR002105">
    <property type="entry name" value="Dockerin_1_rpt"/>
</dbReference>
<evidence type="ECO:0000256" key="1">
    <source>
        <dbReference type="ARBA" id="ARBA00004906"/>
    </source>
</evidence>
<dbReference type="InterPro" id="IPR012334">
    <property type="entry name" value="Pectin_lyas_fold"/>
</dbReference>
<evidence type="ECO:0000313" key="8">
    <source>
        <dbReference type="EMBL" id="QNO50125.1"/>
    </source>
</evidence>
<organism evidence="7">
    <name type="scientific">Candidatus Methanogaster sp. ANME-2c ERB4</name>
    <dbReference type="NCBI Taxonomy" id="2759911"/>
    <lineage>
        <taxon>Archaea</taxon>
        <taxon>Methanobacteriati</taxon>
        <taxon>Methanobacteriota</taxon>
        <taxon>Stenosarchaea group</taxon>
        <taxon>Methanomicrobia</taxon>
        <taxon>Methanosarcinales</taxon>
        <taxon>ANME-2 cluster</taxon>
        <taxon>Candidatus Methanogasteraceae</taxon>
        <taxon>Candidatus Methanogaster</taxon>
    </lineage>
</organism>
<dbReference type="InterPro" id="IPR035986">
    <property type="entry name" value="PKD_dom_sf"/>
</dbReference>
<feature type="domain" description="PKD" evidence="6">
    <location>
        <begin position="1536"/>
        <end position="1620"/>
    </location>
</feature>
<dbReference type="InterPro" id="IPR013783">
    <property type="entry name" value="Ig-like_fold"/>
</dbReference>
<dbReference type="SMART" id="SM00710">
    <property type="entry name" value="PbH1"/>
    <property type="match status" value="4"/>
</dbReference>
<dbReference type="InterPro" id="IPR036439">
    <property type="entry name" value="Dockerin_dom_sf"/>
</dbReference>
<dbReference type="InterPro" id="IPR006626">
    <property type="entry name" value="PbH1"/>
</dbReference>
<name>A0A7G9YP39_9EURY</name>
<keyword evidence="4" id="KW-0175">Coiled coil</keyword>
<evidence type="ECO:0000256" key="2">
    <source>
        <dbReference type="ARBA" id="ARBA00022737"/>
    </source>
</evidence>
<keyword evidence="2" id="KW-0677">Repeat</keyword>
<dbReference type="SMART" id="SM00089">
    <property type="entry name" value="PKD"/>
    <property type="match status" value="1"/>
</dbReference>
<dbReference type="PANTHER" id="PTHR22990:SF15">
    <property type="entry name" value="F-BOX ONLY PROTEIN 10"/>
    <property type="match status" value="1"/>
</dbReference>
<feature type="region of interest" description="Disordered" evidence="5">
    <location>
        <begin position="57"/>
        <end position="76"/>
    </location>
</feature>
<dbReference type="InterPro" id="IPR051550">
    <property type="entry name" value="SCF-Subunits/Alg-Epimerases"/>
</dbReference>
<dbReference type="InterPro" id="IPR011050">
    <property type="entry name" value="Pectin_lyase_fold/virulence"/>
</dbReference>
<dbReference type="Gene3D" id="2.60.40.10">
    <property type="entry name" value="Immunoglobulins"/>
    <property type="match status" value="1"/>
</dbReference>
<dbReference type="SUPFAM" id="SSF49299">
    <property type="entry name" value="PKD domain"/>
    <property type="match status" value="1"/>
</dbReference>
<dbReference type="Gene3D" id="2.160.20.10">
    <property type="entry name" value="Single-stranded right-handed beta-helix, Pectin lyase-like"/>
    <property type="match status" value="1"/>
</dbReference>
<dbReference type="InterPro" id="IPR007742">
    <property type="entry name" value="NosD_dom"/>
</dbReference>
<feature type="region of interest" description="Disordered" evidence="5">
    <location>
        <begin position="748"/>
        <end position="772"/>
    </location>
</feature>
<protein>
    <recommendedName>
        <fullName evidence="6">PKD domain-containing protein</fullName>
    </recommendedName>
</protein>
<dbReference type="SUPFAM" id="SSF51126">
    <property type="entry name" value="Pectin lyase-like"/>
    <property type="match status" value="1"/>
</dbReference>
<dbReference type="CDD" id="cd00146">
    <property type="entry name" value="PKD"/>
    <property type="match status" value="1"/>
</dbReference>
<sequence>MQAPCYGFSEVPPRVFENLTSMGKSLYVVTSQRFRAGFGVSLETICSIQHLSREGKPMISGTNNTAGTTQQNRTIRDTTPGTLLSRVCMLTMVFLCTAAIVCGTAGAATITVCSSGCDYTTIQAAVNAASAGDTIIVGDGVYAGNVDVNKRLTIRSENGSASTIVQAADAFDHVFEVTDDYVNISGFTVTGAYGCGGIYLDTVDYCDISYNNALHNANGIVLEGSSNNTLTDNNASNNNDGIHLSTYSNYNIVSGNTAINNSNYGVSLYSSNSNRIYNNYWSNINNAYDKGNNIWNTTKTAGSSIVCGPYLGGNYWSDYAGEDLNSDGLGDTLRPYNSSGNIQNGGDWLPLVQVGFNIGSISPRSIWHRDTAEFVIRSDELGGGATFTAIAHPQPSGVFSLNSSTGLFSYTPDLQDKESFQVTFTAELGEDSQSQTVEFYPMPHLPAEQVSFGLDPVHAVPDPEDKDYLLVNTILSEKPESFNFELRNTRTISISGKTIVFEGGHDNGLYDSYHSTGAYVNEDIKQMNIYVETVIIRSPLHLPQTNVAIYARELRFENSGCIKTTPRSLTTHPPQFQSGDDGLKAGDIRLYIESFHSDPGYFGKRFILNGGDGQPGGPGRDGADEKDMRYVDIWRYQAVWVDYSPHCGKPDFGTKAWPGDGGDATPGGKPGDGGEGGHLRSTVDLTWYWKENSRGRSEGGHLSLSTYAFQGGVAGKRAVNSGGEAGAPNPAHWVEVRCPEGFEEVWLTDTHNSNDGSSATSPPGDDGPAGTFSKLDGELSWLHPYALKMILAHAKDTYLYGHLDAAEEILEDYMEVLDTYNNSAEWDEVPETQRLEFGQMQDEMQILLHRINNNMDYFGNPAGWVPMLSFEVSKAAFEQETDHAIRVLYLCYWIGNAESSIQGKVDALTYAREKKSEEIQDFKDQYNELMDLIPRLQSEGEAVANQEDLLRERLKQREQELLEHAENNVDERHKVPWWKKATRVLGAICSLCPVGQPVTGVIGGGLGLISNIDELTPWEVVEGMVSISKTDYKKYGKDCEALGDVIEDIPDEIDLNSINGYVGDVSKKWGPIGKEAQKYKDILKETEIPKSEVEAEFQKIKANDPEFNDLVDEIAEHMARKEALGKQLAKSIQITSTLSNAITLDLLAIDGMNRDIAEGNAVLDHRASAYLKEMEHRETERLLKYHYYMAKAYEYRLLEPYPGELNLDSLFNKFKDIAEAADSDHKLDSGDFNALKALYEYELSTIAGGIYDTYQSNPPELSAPIRFNLSYEEIQKLNAGEPVTVNLVEMGMFPPSDENIRIVKLKVWALDVHPEGEDLKEWAYMDIHMEHSGLSKLVRDGEVYQFGHYNPFTENPITWSARYDPFDHSIESIEPSAASDSLLQSLISLPEGEILIYSRPAAWADITLTKDVNTQTGIDMVIDSLRLEVIYDFTPKDSDKVKLQVLVSEDDLLPYFIVDAKDLNNRQDGRGNFHRTYHKNPTDEVTVKVPASYGVWQFEKWTDRYGNDLGDEPTNRVLELNLGADQTICAQMYAPPIASFTYSPEYPSVYENITFNASSSYDPDGYLTNYRWDFGDGNITNTTKDILMHSYSSAENYMVNLTVTDDKGVINSKSSVITITGLRGDLNRDGTLTPADAAIALAIAAGSRPCDPTTLAAADVNGDNHITSLDALMILQAAGGKIEL</sequence>
<dbReference type="GO" id="GO:0004553">
    <property type="term" value="F:hydrolase activity, hydrolyzing O-glycosyl compounds"/>
    <property type="evidence" value="ECO:0007669"/>
    <property type="project" value="InterPro"/>
</dbReference>
<dbReference type="EMBL" id="MT631396">
    <property type="protein sequence ID" value="QNO49773.1"/>
    <property type="molecule type" value="Genomic_DNA"/>
</dbReference>
<dbReference type="GO" id="GO:0000272">
    <property type="term" value="P:polysaccharide catabolic process"/>
    <property type="evidence" value="ECO:0007669"/>
    <property type="project" value="InterPro"/>
</dbReference>
<feature type="compositionally biased region" description="Polar residues" evidence="5">
    <location>
        <begin position="749"/>
        <end position="761"/>
    </location>
</feature>
<dbReference type="PANTHER" id="PTHR22990">
    <property type="entry name" value="F-BOX ONLY PROTEIN"/>
    <property type="match status" value="1"/>
</dbReference>
<dbReference type="Pfam" id="PF05048">
    <property type="entry name" value="NosD"/>
    <property type="match status" value="1"/>
</dbReference>
<feature type="region of interest" description="Disordered" evidence="5">
    <location>
        <begin position="657"/>
        <end position="676"/>
    </location>
</feature>
<dbReference type="PROSITE" id="PS50093">
    <property type="entry name" value="PKD"/>
    <property type="match status" value="1"/>
</dbReference>
<feature type="coiled-coil region" evidence="4">
    <location>
        <begin position="912"/>
        <end position="967"/>
    </location>
</feature>
<evidence type="ECO:0000256" key="3">
    <source>
        <dbReference type="ARBA" id="ARBA00022786"/>
    </source>
</evidence>
<keyword evidence="3" id="KW-0833">Ubl conjugation pathway</keyword>
<dbReference type="Pfam" id="PF18911">
    <property type="entry name" value="PKD_4"/>
    <property type="match status" value="1"/>
</dbReference>
<feature type="compositionally biased region" description="Low complexity" evidence="5">
    <location>
        <begin position="61"/>
        <end position="73"/>
    </location>
</feature>
<evidence type="ECO:0000313" key="7">
    <source>
        <dbReference type="EMBL" id="QNO49773.1"/>
    </source>
</evidence>
<proteinExistence type="predicted"/>
<dbReference type="NCBIfam" id="TIGR03804">
    <property type="entry name" value="para_beta_helix"/>
    <property type="match status" value="1"/>
</dbReference>
<accession>A0A7G9YP39</accession>
<reference evidence="7" key="1">
    <citation type="submission" date="2020-06" db="EMBL/GenBank/DDBJ databases">
        <title>Unique genomic features of the anaerobic methanotrophic archaea.</title>
        <authorList>
            <person name="Chadwick G.L."/>
            <person name="Skennerton C.T."/>
            <person name="Laso-Perez R."/>
            <person name="Leu A.O."/>
            <person name="Speth D.R."/>
            <person name="Yu H."/>
            <person name="Morgan-Lang C."/>
            <person name="Hatzenpichler R."/>
            <person name="Goudeau D."/>
            <person name="Malmstrom R."/>
            <person name="Brazelton W.J."/>
            <person name="Woyke T."/>
            <person name="Hallam S.J."/>
            <person name="Tyson G.W."/>
            <person name="Wegener G."/>
            <person name="Boetius A."/>
            <person name="Orphan V."/>
        </authorList>
    </citation>
    <scope>NUCLEOTIDE SEQUENCE</scope>
</reference>
<evidence type="ECO:0000259" key="6">
    <source>
        <dbReference type="PROSITE" id="PS50093"/>
    </source>
</evidence>
<dbReference type="SUPFAM" id="SSF63446">
    <property type="entry name" value="Type I dockerin domain"/>
    <property type="match status" value="1"/>
</dbReference>
<dbReference type="Pfam" id="PF00404">
    <property type="entry name" value="Dockerin_1"/>
    <property type="match status" value="1"/>
</dbReference>
<dbReference type="InterPro" id="IPR022409">
    <property type="entry name" value="PKD/Chitinase_dom"/>
</dbReference>
<dbReference type="InterPro" id="IPR000601">
    <property type="entry name" value="PKD_dom"/>
</dbReference>
<feature type="compositionally biased region" description="Gly residues" evidence="5">
    <location>
        <begin position="659"/>
        <end position="676"/>
    </location>
</feature>
<dbReference type="EMBL" id="MT631405">
    <property type="protein sequence ID" value="QNO50125.1"/>
    <property type="molecule type" value="Genomic_DNA"/>
</dbReference>
<gene>
    <name evidence="7" type="ORF">DMFPCFDI_00016</name>
    <name evidence="8" type="ORF">GDOAKEED_00029</name>
</gene>
<evidence type="ECO:0000256" key="5">
    <source>
        <dbReference type="SAM" id="MobiDB-lite"/>
    </source>
</evidence>
<dbReference type="InterPro" id="IPR022441">
    <property type="entry name" value="Para_beta_helix_rpt-2"/>
</dbReference>